<protein>
    <recommendedName>
        <fullName evidence="4">RRM domain-containing protein</fullName>
    </recommendedName>
</protein>
<evidence type="ECO:0000256" key="3">
    <source>
        <dbReference type="SAM" id="MobiDB-lite"/>
    </source>
</evidence>
<dbReference type="SMART" id="SM00360">
    <property type="entry name" value="RRM"/>
    <property type="match status" value="2"/>
</dbReference>
<dbReference type="InterPro" id="IPR000504">
    <property type="entry name" value="RRM_dom"/>
</dbReference>
<feature type="domain" description="RRM" evidence="4">
    <location>
        <begin position="8"/>
        <end position="87"/>
    </location>
</feature>
<dbReference type="PANTHER" id="PTHR48025:SF1">
    <property type="entry name" value="RRM DOMAIN-CONTAINING PROTEIN"/>
    <property type="match status" value="1"/>
</dbReference>
<feature type="compositionally biased region" description="Low complexity" evidence="3">
    <location>
        <begin position="194"/>
        <end position="210"/>
    </location>
</feature>
<evidence type="ECO:0000313" key="5">
    <source>
        <dbReference type="EMBL" id="KAA6321772.1"/>
    </source>
</evidence>
<dbReference type="Gene3D" id="3.30.70.330">
    <property type="match status" value="2"/>
</dbReference>
<accession>A0A5J4QJW9</accession>
<gene>
    <name evidence="5" type="ORF">EZS28_054512</name>
</gene>
<dbReference type="AlphaFoldDB" id="A0A5J4QJW9"/>
<evidence type="ECO:0000256" key="2">
    <source>
        <dbReference type="PROSITE-ProRule" id="PRU00176"/>
    </source>
</evidence>
<reference evidence="5 6" key="1">
    <citation type="submission" date="2019-03" db="EMBL/GenBank/DDBJ databases">
        <title>Single cell metagenomics reveals metabolic interactions within the superorganism composed of flagellate Streblomastix strix and complex community of Bacteroidetes bacteria on its surface.</title>
        <authorList>
            <person name="Treitli S.C."/>
            <person name="Kolisko M."/>
            <person name="Husnik F."/>
            <person name="Keeling P."/>
            <person name="Hampl V."/>
        </authorList>
    </citation>
    <scope>NUCLEOTIDE SEQUENCE [LARGE SCALE GENOMIC DNA]</scope>
    <source>
        <strain evidence="5">ST1C</strain>
    </source>
</reference>
<evidence type="ECO:0000259" key="4">
    <source>
        <dbReference type="PROSITE" id="PS50102"/>
    </source>
</evidence>
<name>A0A5J4QJW9_9EUKA</name>
<dbReference type="Pfam" id="PF00076">
    <property type="entry name" value="RRM_1"/>
    <property type="match status" value="2"/>
</dbReference>
<sequence>RRPIQETNKLRILNLPRNVTSEELKDNLIQFGEVDCNVVKDKRAGIDLNIGFATFTIPAQAANARNALNGRNIFGEDRAIRIIFARTQEDEKAKLHIQQLPPSITSQKLRLLFEKYGVKNLWILNSRNINRPSQYQSKFQQGKFAFIVLNDESQIENAINEMNNVDIDGWKMSVEKQMPKEEIELKRREKKAQQARQQADYKRQQANQQRQYIQTKGVDVQIYEAGNYA</sequence>
<dbReference type="Proteomes" id="UP000324800">
    <property type="component" value="Unassembled WGS sequence"/>
</dbReference>
<proteinExistence type="predicted"/>
<dbReference type="PANTHER" id="PTHR48025">
    <property type="entry name" value="OS02G0815200 PROTEIN"/>
    <property type="match status" value="1"/>
</dbReference>
<feature type="non-terminal residue" evidence="5">
    <location>
        <position position="1"/>
    </location>
</feature>
<dbReference type="GO" id="GO:0005634">
    <property type="term" value="C:nucleus"/>
    <property type="evidence" value="ECO:0007669"/>
    <property type="project" value="TreeGrafter"/>
</dbReference>
<comment type="caution">
    <text evidence="5">The sequence shown here is derived from an EMBL/GenBank/DDBJ whole genome shotgun (WGS) entry which is preliminary data.</text>
</comment>
<dbReference type="SUPFAM" id="SSF54928">
    <property type="entry name" value="RNA-binding domain, RBD"/>
    <property type="match status" value="2"/>
</dbReference>
<dbReference type="PROSITE" id="PS50102">
    <property type="entry name" value="RRM"/>
    <property type="match status" value="2"/>
</dbReference>
<keyword evidence="1 2" id="KW-0694">RNA-binding</keyword>
<evidence type="ECO:0000256" key="1">
    <source>
        <dbReference type="ARBA" id="ARBA00022884"/>
    </source>
</evidence>
<feature type="domain" description="RRM" evidence="4">
    <location>
        <begin position="93"/>
        <end position="179"/>
    </location>
</feature>
<evidence type="ECO:0000313" key="6">
    <source>
        <dbReference type="Proteomes" id="UP000324800"/>
    </source>
</evidence>
<dbReference type="InterPro" id="IPR012677">
    <property type="entry name" value="Nucleotide-bd_a/b_plait_sf"/>
</dbReference>
<dbReference type="InterPro" id="IPR050502">
    <property type="entry name" value="Euk_RNA-bind_prot"/>
</dbReference>
<dbReference type="EMBL" id="SNRW01045132">
    <property type="protein sequence ID" value="KAA6321772.1"/>
    <property type="molecule type" value="Genomic_DNA"/>
</dbReference>
<dbReference type="InterPro" id="IPR035979">
    <property type="entry name" value="RBD_domain_sf"/>
</dbReference>
<feature type="region of interest" description="Disordered" evidence="3">
    <location>
        <begin position="186"/>
        <end position="210"/>
    </location>
</feature>
<organism evidence="5 6">
    <name type="scientific">Streblomastix strix</name>
    <dbReference type="NCBI Taxonomy" id="222440"/>
    <lineage>
        <taxon>Eukaryota</taxon>
        <taxon>Metamonada</taxon>
        <taxon>Preaxostyla</taxon>
        <taxon>Oxymonadida</taxon>
        <taxon>Streblomastigidae</taxon>
        <taxon>Streblomastix</taxon>
    </lineage>
</organism>
<feature type="non-terminal residue" evidence="5">
    <location>
        <position position="229"/>
    </location>
</feature>
<dbReference type="CDD" id="cd00590">
    <property type="entry name" value="RRM_SF"/>
    <property type="match status" value="2"/>
</dbReference>
<dbReference type="GO" id="GO:0003729">
    <property type="term" value="F:mRNA binding"/>
    <property type="evidence" value="ECO:0007669"/>
    <property type="project" value="TreeGrafter"/>
</dbReference>